<accession>R8CIJ6</accession>
<comment type="caution">
    <text evidence="1">The sequence shown here is derived from an EMBL/GenBank/DDBJ whole genome shotgun (WGS) entry which is preliminary data.</text>
</comment>
<dbReference type="AlphaFoldDB" id="R8CIJ6"/>
<organism evidence="1 2">
    <name type="scientific">Bacillus cereus HuA3-9</name>
    <dbReference type="NCBI Taxonomy" id="1053205"/>
    <lineage>
        <taxon>Bacteria</taxon>
        <taxon>Bacillati</taxon>
        <taxon>Bacillota</taxon>
        <taxon>Bacilli</taxon>
        <taxon>Bacillales</taxon>
        <taxon>Bacillaceae</taxon>
        <taxon>Bacillus</taxon>
        <taxon>Bacillus cereus group</taxon>
    </lineage>
</organism>
<protein>
    <submittedName>
        <fullName evidence="1">Uncharacterized protein</fullName>
    </submittedName>
</protein>
<evidence type="ECO:0000313" key="2">
    <source>
        <dbReference type="Proteomes" id="UP000014003"/>
    </source>
</evidence>
<name>R8CIJ6_BACCE</name>
<dbReference type="HOGENOM" id="CLU_2894291_0_0_9"/>
<reference evidence="1 2" key="1">
    <citation type="submission" date="2012-12" db="EMBL/GenBank/DDBJ databases">
        <title>The Genome Sequence of Bacillus cereus HuA3-9.</title>
        <authorList>
            <consortium name="The Broad Institute Genome Sequencing Platform"/>
            <consortium name="The Broad Institute Genome Sequencing Center for Infectious Disease"/>
            <person name="Feldgarden M."/>
            <person name="Van der Auwera G.A."/>
            <person name="Mahillon J."/>
            <person name="Duprez V."/>
            <person name="Timmery S."/>
            <person name="Mattelet C."/>
            <person name="Dierick K."/>
            <person name="Sun M."/>
            <person name="Yu Z."/>
            <person name="Zhu L."/>
            <person name="Hu X."/>
            <person name="Shank E.B."/>
            <person name="Swiecicka I."/>
            <person name="Hansen B.M."/>
            <person name="Andrup L."/>
            <person name="Walker B."/>
            <person name="Young S.K."/>
            <person name="Zeng Q."/>
            <person name="Gargeya S."/>
            <person name="Fitzgerald M."/>
            <person name="Haas B."/>
            <person name="Abouelleil A."/>
            <person name="Alvarado L."/>
            <person name="Arachchi H.M."/>
            <person name="Berlin A.M."/>
            <person name="Chapman S.B."/>
            <person name="Dewar J."/>
            <person name="Goldberg J."/>
            <person name="Griggs A."/>
            <person name="Gujja S."/>
            <person name="Hansen M."/>
            <person name="Howarth C."/>
            <person name="Imamovic A."/>
            <person name="Larimer J."/>
            <person name="McCowan C."/>
            <person name="Murphy C."/>
            <person name="Neiman D."/>
            <person name="Pearson M."/>
            <person name="Priest M."/>
            <person name="Roberts A."/>
            <person name="Saif S."/>
            <person name="Shea T."/>
            <person name="Sisk P."/>
            <person name="Sykes S."/>
            <person name="Wortman J."/>
            <person name="Nusbaum C."/>
            <person name="Birren B."/>
        </authorList>
    </citation>
    <scope>NUCLEOTIDE SEQUENCE [LARGE SCALE GENOMIC DNA]</scope>
    <source>
        <strain evidence="1 2">HuA3-9</strain>
    </source>
</reference>
<evidence type="ECO:0000313" key="1">
    <source>
        <dbReference type="EMBL" id="EOO11393.1"/>
    </source>
</evidence>
<dbReference type="EMBL" id="AHDZ01000070">
    <property type="protein sequence ID" value="EOO11393.1"/>
    <property type="molecule type" value="Genomic_DNA"/>
</dbReference>
<proteinExistence type="predicted"/>
<dbReference type="Proteomes" id="UP000014003">
    <property type="component" value="Unassembled WGS sequence"/>
</dbReference>
<sequence length="62" mass="7383">MQVKIEIENCDQCPLAQVSKVYTRDSWDDVRKIHCTKLNKDVHEYLDWYDKSPIPNECPIKC</sequence>
<gene>
    <name evidence="1" type="ORF">IGA_05656</name>
</gene>